<feature type="compositionally biased region" description="Low complexity" evidence="2">
    <location>
        <begin position="195"/>
        <end position="220"/>
    </location>
</feature>
<protein>
    <submittedName>
        <fullName evidence="3">Uncharacterized protein</fullName>
    </submittedName>
</protein>
<gene>
    <name evidence="3" type="ORF">METZ01_LOCUS458338</name>
</gene>
<sequence>MIVGAEVLVACGDGLSSATEHADLQAQVETLRSQFDAVVATEAEAAELRSQVETLTSQLDEAVGTEAEVVELRAHAEYLTSQLVEVETELAEVNSENSELQSTVEDLEASLETRETAVPTTVAPVVSIAIEVSDPEVELILTGVYSWGPSSTTEALQTVLGIVADGWYGNQTHSAHLTELETRGLPTDGVPTPPATTEAPAETPTTTEAPAETPTTTVAD</sequence>
<dbReference type="AlphaFoldDB" id="A0A383ACS5"/>
<keyword evidence="1" id="KW-0175">Coiled coil</keyword>
<dbReference type="EMBL" id="UINC01191042">
    <property type="protein sequence ID" value="SVE05484.1"/>
    <property type="molecule type" value="Genomic_DNA"/>
</dbReference>
<organism evidence="3">
    <name type="scientific">marine metagenome</name>
    <dbReference type="NCBI Taxonomy" id="408172"/>
    <lineage>
        <taxon>unclassified sequences</taxon>
        <taxon>metagenomes</taxon>
        <taxon>ecological metagenomes</taxon>
    </lineage>
</organism>
<feature type="coiled-coil region" evidence="1">
    <location>
        <begin position="38"/>
        <end position="117"/>
    </location>
</feature>
<name>A0A383ACS5_9ZZZZ</name>
<feature type="region of interest" description="Disordered" evidence="2">
    <location>
        <begin position="182"/>
        <end position="220"/>
    </location>
</feature>
<proteinExistence type="predicted"/>
<evidence type="ECO:0000256" key="2">
    <source>
        <dbReference type="SAM" id="MobiDB-lite"/>
    </source>
</evidence>
<accession>A0A383ACS5</accession>
<reference evidence="3" key="1">
    <citation type="submission" date="2018-05" db="EMBL/GenBank/DDBJ databases">
        <authorList>
            <person name="Lanie J.A."/>
            <person name="Ng W.-L."/>
            <person name="Kazmierczak K.M."/>
            <person name="Andrzejewski T.M."/>
            <person name="Davidsen T.M."/>
            <person name="Wayne K.J."/>
            <person name="Tettelin H."/>
            <person name="Glass J.I."/>
            <person name="Rusch D."/>
            <person name="Podicherti R."/>
            <person name="Tsui H.-C.T."/>
            <person name="Winkler M.E."/>
        </authorList>
    </citation>
    <scope>NUCLEOTIDE SEQUENCE</scope>
</reference>
<evidence type="ECO:0000256" key="1">
    <source>
        <dbReference type="SAM" id="Coils"/>
    </source>
</evidence>
<evidence type="ECO:0000313" key="3">
    <source>
        <dbReference type="EMBL" id="SVE05484.1"/>
    </source>
</evidence>
<dbReference type="Gene3D" id="1.10.287.1490">
    <property type="match status" value="1"/>
</dbReference>